<accession>A0A511V4J3</accession>
<sequence>MAKPKAKQAPTERIKMAIPPDPNRCFVLFSHILTAGTAAVSLHSLLRQVEKQPSDRQIEAIRFDPDKLVMEVLFVPLEGGEAHAEHQGSAGRQ</sequence>
<proteinExistence type="predicted"/>
<organism evidence="1 2">
    <name type="scientific">Aneurinibacillus danicus</name>
    <dbReference type="NCBI Taxonomy" id="267746"/>
    <lineage>
        <taxon>Bacteria</taxon>
        <taxon>Bacillati</taxon>
        <taxon>Bacillota</taxon>
        <taxon>Bacilli</taxon>
        <taxon>Bacillales</taxon>
        <taxon>Paenibacillaceae</taxon>
        <taxon>Aneurinibacillus group</taxon>
        <taxon>Aneurinibacillus</taxon>
    </lineage>
</organism>
<dbReference type="AlphaFoldDB" id="A0A511V4J3"/>
<dbReference type="Proteomes" id="UP000321157">
    <property type="component" value="Unassembled WGS sequence"/>
</dbReference>
<gene>
    <name evidence="1" type="ORF">ADA01nite_12940</name>
</gene>
<evidence type="ECO:0000313" key="1">
    <source>
        <dbReference type="EMBL" id="GEN33834.1"/>
    </source>
</evidence>
<dbReference type="RefSeq" id="WP_146809149.1">
    <property type="nucleotide sequence ID" value="NZ_BJXX01000056.1"/>
</dbReference>
<name>A0A511V4J3_9BACL</name>
<reference evidence="1 2" key="1">
    <citation type="submission" date="2019-07" db="EMBL/GenBank/DDBJ databases">
        <title>Whole genome shotgun sequence of Aneurinibacillus danicus NBRC 102444.</title>
        <authorList>
            <person name="Hosoyama A."/>
            <person name="Uohara A."/>
            <person name="Ohji S."/>
            <person name="Ichikawa N."/>
        </authorList>
    </citation>
    <scope>NUCLEOTIDE SEQUENCE [LARGE SCALE GENOMIC DNA]</scope>
    <source>
        <strain evidence="1 2">NBRC 102444</strain>
    </source>
</reference>
<protein>
    <submittedName>
        <fullName evidence="1">Uncharacterized protein</fullName>
    </submittedName>
</protein>
<comment type="caution">
    <text evidence="1">The sequence shown here is derived from an EMBL/GenBank/DDBJ whole genome shotgun (WGS) entry which is preliminary data.</text>
</comment>
<dbReference type="OrthoDB" id="2666309at2"/>
<evidence type="ECO:0000313" key="2">
    <source>
        <dbReference type="Proteomes" id="UP000321157"/>
    </source>
</evidence>
<dbReference type="EMBL" id="BJXX01000056">
    <property type="protein sequence ID" value="GEN33834.1"/>
    <property type="molecule type" value="Genomic_DNA"/>
</dbReference>
<keyword evidence="2" id="KW-1185">Reference proteome</keyword>